<protein>
    <recommendedName>
        <fullName evidence="4">Periplasmic binding protein domain-containing protein</fullName>
    </recommendedName>
</protein>
<keyword evidence="3" id="KW-0732">Signal</keyword>
<dbReference type="Pfam" id="PF13407">
    <property type="entry name" value="Peripla_BP_4"/>
    <property type="match status" value="1"/>
</dbReference>
<proteinExistence type="inferred from homology"/>
<keyword evidence="6" id="KW-1185">Reference proteome</keyword>
<evidence type="ECO:0000313" key="6">
    <source>
        <dbReference type="Proteomes" id="UP001144205"/>
    </source>
</evidence>
<organism evidence="5 6">
    <name type="scientific">Sinisalibacter aestuarii</name>
    <dbReference type="NCBI Taxonomy" id="2949426"/>
    <lineage>
        <taxon>Bacteria</taxon>
        <taxon>Pseudomonadati</taxon>
        <taxon>Pseudomonadota</taxon>
        <taxon>Alphaproteobacteria</taxon>
        <taxon>Rhodobacterales</taxon>
        <taxon>Roseobacteraceae</taxon>
        <taxon>Sinisalibacter</taxon>
    </lineage>
</organism>
<feature type="chain" id="PRO_5045284245" description="Periplasmic binding protein domain-containing protein" evidence="3">
    <location>
        <begin position="29"/>
        <end position="354"/>
    </location>
</feature>
<gene>
    <name evidence="5" type="ORF">STA1M1_16240</name>
</gene>
<dbReference type="Proteomes" id="UP001144205">
    <property type="component" value="Unassembled WGS sequence"/>
</dbReference>
<dbReference type="InterPro" id="IPR025997">
    <property type="entry name" value="SBP_2_dom"/>
</dbReference>
<dbReference type="InterPro" id="IPR028082">
    <property type="entry name" value="Peripla_BP_I"/>
</dbReference>
<evidence type="ECO:0000256" key="1">
    <source>
        <dbReference type="ARBA" id="ARBA00004418"/>
    </source>
</evidence>
<evidence type="ECO:0000313" key="5">
    <source>
        <dbReference type="EMBL" id="GKY87755.1"/>
    </source>
</evidence>
<evidence type="ECO:0000256" key="2">
    <source>
        <dbReference type="ARBA" id="ARBA00007639"/>
    </source>
</evidence>
<reference evidence="5" key="1">
    <citation type="journal article" date="2023" name="Int. J. Syst. Evol. Microbiol.">
        <title>Sinisalibacter aestuarii sp. nov., isolated from estuarine sediment of the Arakawa River.</title>
        <authorList>
            <person name="Arafat S.T."/>
            <person name="Hirano S."/>
            <person name="Sato A."/>
            <person name="Takeuchi K."/>
            <person name="Yasuda T."/>
            <person name="Terahara T."/>
            <person name="Hamada M."/>
            <person name="Kobayashi T."/>
        </authorList>
    </citation>
    <scope>NUCLEOTIDE SEQUENCE</scope>
    <source>
        <strain evidence="5">B-399</strain>
    </source>
</reference>
<sequence length="354" mass="37045">MKKQKVTGIAIAMSLALGLAGSATFAQAQDMPSWCGPKKVSVALLDGFGGNGWRQITSAAAKQEAAKCPSVTEYLYSDAQGDVQKAIIDINTMAARGVDAIVVFPDAGPAVLPAITAAHRAGAVVVPYRQEVGGEEGVNYSKFIGASFVNDGVNFGNFIKREFPDGANILFLGGPAGNSVSLQELEGLNSVLGPEYVYVNPEPFHVTNWDPALTQQILSAEVVKQERIDVVLAEFGSALIGGLSAFGVNGKSIPAVVAEGGNVLSCYWEENKDANPDFKLFTVGAGIDNSRLAIRWAVALATGGTPPETTTYTSDVFEDSVTGDPNPVTCRPDLPGAVFLDAEMSGEDQAAVIQ</sequence>
<comment type="subcellular location">
    <subcellularLocation>
        <location evidence="1">Periplasm</location>
    </subcellularLocation>
</comment>
<dbReference type="PANTHER" id="PTHR30036:SF7">
    <property type="entry name" value="ABC TRANSPORTER PERIPLASMIC-BINDING PROTEIN YPHF"/>
    <property type="match status" value="1"/>
</dbReference>
<dbReference type="SUPFAM" id="SSF53822">
    <property type="entry name" value="Periplasmic binding protein-like I"/>
    <property type="match status" value="1"/>
</dbReference>
<dbReference type="Gene3D" id="3.40.50.2300">
    <property type="match status" value="2"/>
</dbReference>
<dbReference type="PANTHER" id="PTHR30036">
    <property type="entry name" value="D-XYLOSE-BINDING PERIPLASMIC PROTEIN"/>
    <property type="match status" value="1"/>
</dbReference>
<feature type="domain" description="Periplasmic binding protein" evidence="4">
    <location>
        <begin position="49"/>
        <end position="251"/>
    </location>
</feature>
<feature type="signal peptide" evidence="3">
    <location>
        <begin position="1"/>
        <end position="28"/>
    </location>
</feature>
<comment type="caution">
    <text evidence="5">The sequence shown here is derived from an EMBL/GenBank/DDBJ whole genome shotgun (WGS) entry which is preliminary data.</text>
</comment>
<accession>A0ABQ5LRX2</accession>
<dbReference type="InterPro" id="IPR050555">
    <property type="entry name" value="Bact_Solute-Bind_Prot2"/>
</dbReference>
<evidence type="ECO:0000259" key="4">
    <source>
        <dbReference type="Pfam" id="PF13407"/>
    </source>
</evidence>
<dbReference type="RefSeq" id="WP_281841732.1">
    <property type="nucleotide sequence ID" value="NZ_BROH01000003.1"/>
</dbReference>
<dbReference type="EMBL" id="BROH01000003">
    <property type="protein sequence ID" value="GKY87755.1"/>
    <property type="molecule type" value="Genomic_DNA"/>
</dbReference>
<name>A0ABQ5LRX2_9RHOB</name>
<comment type="similarity">
    <text evidence="2">Belongs to the bacterial solute-binding protein 2 family.</text>
</comment>
<evidence type="ECO:0000256" key="3">
    <source>
        <dbReference type="SAM" id="SignalP"/>
    </source>
</evidence>